<organism evidence="2 3">
    <name type="scientific">Pantoea vagans</name>
    <dbReference type="NCBI Taxonomy" id="470934"/>
    <lineage>
        <taxon>Bacteria</taxon>
        <taxon>Pseudomonadati</taxon>
        <taxon>Pseudomonadota</taxon>
        <taxon>Gammaproteobacteria</taxon>
        <taxon>Enterobacterales</taxon>
        <taxon>Erwiniaceae</taxon>
        <taxon>Pantoea</taxon>
    </lineage>
</organism>
<protein>
    <recommendedName>
        <fullName evidence="4">Secreted protein</fullName>
    </recommendedName>
</protein>
<accession>A0ABY3LJ10</accession>
<evidence type="ECO:0000256" key="1">
    <source>
        <dbReference type="SAM" id="Phobius"/>
    </source>
</evidence>
<reference evidence="2 3" key="1">
    <citation type="submission" date="2018-10" db="EMBL/GenBank/DDBJ databases">
        <title>Draft genome sequence of Pantoea vagans isolated from corpses of the sugarcane aphid Melanaphis sacchari Zehntner.</title>
        <authorList>
            <person name="Toledo E."/>
            <person name="Pena G."/>
            <person name="Lozano L."/>
        </authorList>
    </citation>
    <scope>NUCLEOTIDE SEQUENCE [LARGE SCALE GENOMIC DNA]</scope>
    <source>
        <strain evidence="2 3">ET-90</strain>
    </source>
</reference>
<evidence type="ECO:0000313" key="2">
    <source>
        <dbReference type="EMBL" id="TXL80190.1"/>
    </source>
</evidence>
<proteinExistence type="predicted"/>
<gene>
    <name evidence="2" type="ORF">D9O29_08060</name>
</gene>
<name>A0ABY3LJ10_9GAMM</name>
<dbReference type="EMBL" id="RCNL01000002">
    <property type="protein sequence ID" value="TXL80190.1"/>
    <property type="molecule type" value="Genomic_DNA"/>
</dbReference>
<keyword evidence="3" id="KW-1185">Reference proteome</keyword>
<dbReference type="Proteomes" id="UP000426772">
    <property type="component" value="Unassembled WGS sequence"/>
</dbReference>
<sequence length="72" mass="8176">MNVIAAWVSAMTLLITVNVWLIQRQASARLYRVGFLNAVCHLHHHVKFLRCNSPDTELTLLITVNVQTHQPA</sequence>
<evidence type="ECO:0008006" key="4">
    <source>
        <dbReference type="Google" id="ProtNLM"/>
    </source>
</evidence>
<feature type="transmembrane region" description="Helical" evidence="1">
    <location>
        <begin position="6"/>
        <end position="22"/>
    </location>
</feature>
<keyword evidence="1" id="KW-1133">Transmembrane helix</keyword>
<keyword evidence="1" id="KW-0472">Membrane</keyword>
<evidence type="ECO:0000313" key="3">
    <source>
        <dbReference type="Proteomes" id="UP000426772"/>
    </source>
</evidence>
<keyword evidence="1" id="KW-0812">Transmembrane</keyword>
<comment type="caution">
    <text evidence="2">The sequence shown here is derived from an EMBL/GenBank/DDBJ whole genome shotgun (WGS) entry which is preliminary data.</text>
</comment>